<feature type="binding site" evidence="7">
    <location>
        <position position="244"/>
    </location>
    <ligand>
        <name>Mg(2+)</name>
        <dbReference type="ChEBI" id="CHEBI:18420"/>
        <label>1</label>
    </ligand>
</feature>
<name>A0A842HF99_9BACT</name>
<feature type="domain" description="Endonuclease/exonuclease/phosphatase" evidence="9">
    <location>
        <begin position="4"/>
        <end position="245"/>
    </location>
</feature>
<feature type="site" description="Important for catalytic activity" evidence="8">
    <location>
        <position position="219"/>
    </location>
</feature>
<keyword evidence="11" id="KW-1185">Reference proteome</keyword>
<dbReference type="Gene3D" id="3.60.10.10">
    <property type="entry name" value="Endonuclease/exonuclease/phosphatase"/>
    <property type="match status" value="1"/>
</dbReference>
<protein>
    <submittedName>
        <fullName evidence="10">Exodeoxyribonuclease III</fullName>
        <ecNumber evidence="10">3.1.11.2</ecNumber>
    </submittedName>
</protein>
<dbReference type="EMBL" id="JACHVB010000035">
    <property type="protein sequence ID" value="MBC2595203.1"/>
    <property type="molecule type" value="Genomic_DNA"/>
</dbReference>
<evidence type="ECO:0000256" key="1">
    <source>
        <dbReference type="ARBA" id="ARBA00001936"/>
    </source>
</evidence>
<feature type="binding site" evidence="7">
    <location>
        <position position="149"/>
    </location>
    <ligand>
        <name>Mg(2+)</name>
        <dbReference type="ChEBI" id="CHEBI:18420"/>
        <label>1</label>
    </ligand>
</feature>
<feature type="active site" description="Proton acceptor" evidence="6">
    <location>
        <position position="245"/>
    </location>
</feature>
<dbReference type="EC" id="3.1.11.2" evidence="10"/>
<dbReference type="GO" id="GO:0003906">
    <property type="term" value="F:DNA-(apurinic or apyrimidinic site) endonuclease activity"/>
    <property type="evidence" value="ECO:0007669"/>
    <property type="project" value="TreeGrafter"/>
</dbReference>
<accession>A0A842HF99</accession>
<sequence length="255" mass="29008">MTLVSWNVNGLRAVMKKGFGDFVGTHQPDILCLQEIKASEADIPKLEIPYACQYYHSAEKKGYSGTAIFSNVPAASVNLDWPDRALHPQEGRVQVADFGRFYLVNVYVPNSQNELRRLGYRTGEFDPAFREMLTALAKEKSVVVCGDFNVAHEEIDIARPQANRRNAGFTDEERAEFTRHLESGLIDTFRHLNPGLAEQYTWWSFRAGARARNIGWRIDYFLVSKDLEPHLADAFILKDVMGSDHCPLGIRLKWD</sequence>
<comment type="cofactor">
    <cofactor evidence="1">
        <name>Mn(2+)</name>
        <dbReference type="ChEBI" id="CHEBI:29035"/>
    </cofactor>
</comment>
<keyword evidence="7" id="KW-0464">Manganese</keyword>
<dbReference type="Proteomes" id="UP000546464">
    <property type="component" value="Unassembled WGS sequence"/>
</dbReference>
<feature type="binding site" evidence="7">
    <location>
        <position position="147"/>
    </location>
    <ligand>
        <name>Mg(2+)</name>
        <dbReference type="ChEBI" id="CHEBI:18420"/>
        <label>1</label>
    </ligand>
</feature>
<gene>
    <name evidence="10" type="primary">xth</name>
    <name evidence="10" type="ORF">H5P28_13125</name>
</gene>
<keyword evidence="4 10" id="KW-0378">Hydrolase</keyword>
<comment type="cofactor">
    <cofactor evidence="7">
        <name>Mg(2+)</name>
        <dbReference type="ChEBI" id="CHEBI:18420"/>
    </cofactor>
    <cofactor evidence="7">
        <name>Mn(2+)</name>
        <dbReference type="ChEBI" id="CHEBI:29035"/>
    </cofactor>
    <text evidence="7">Probably binds two magnesium or manganese ions per subunit.</text>
</comment>
<dbReference type="PANTHER" id="PTHR22748:SF6">
    <property type="entry name" value="DNA-(APURINIC OR APYRIMIDINIC SITE) ENDONUCLEASE"/>
    <property type="match status" value="1"/>
</dbReference>
<dbReference type="GO" id="GO:0046872">
    <property type="term" value="F:metal ion binding"/>
    <property type="evidence" value="ECO:0007669"/>
    <property type="project" value="UniProtKB-KW"/>
</dbReference>
<evidence type="ECO:0000256" key="7">
    <source>
        <dbReference type="PIRSR" id="PIRSR604808-2"/>
    </source>
</evidence>
<evidence type="ECO:0000256" key="2">
    <source>
        <dbReference type="ARBA" id="ARBA00007092"/>
    </source>
</evidence>
<keyword evidence="5 7" id="KW-0460">Magnesium</keyword>
<organism evidence="10 11">
    <name type="scientific">Ruficoccus amylovorans</name>
    <dbReference type="NCBI Taxonomy" id="1804625"/>
    <lineage>
        <taxon>Bacteria</taxon>
        <taxon>Pseudomonadati</taxon>
        <taxon>Verrucomicrobiota</taxon>
        <taxon>Opitutia</taxon>
        <taxon>Puniceicoccales</taxon>
        <taxon>Cerasicoccaceae</taxon>
        <taxon>Ruficoccus</taxon>
    </lineage>
</organism>
<feature type="binding site" evidence="7">
    <location>
        <position position="7"/>
    </location>
    <ligand>
        <name>Mg(2+)</name>
        <dbReference type="ChEBI" id="CHEBI:18420"/>
        <label>1</label>
    </ligand>
</feature>
<dbReference type="RefSeq" id="WP_185676370.1">
    <property type="nucleotide sequence ID" value="NZ_JACHVB010000035.1"/>
</dbReference>
<dbReference type="CDD" id="cd09087">
    <property type="entry name" value="Ape1-like_AP-endo"/>
    <property type="match status" value="1"/>
</dbReference>
<dbReference type="InterPro" id="IPR020848">
    <property type="entry name" value="AP_endonuclease_F1_CS"/>
</dbReference>
<dbReference type="InterPro" id="IPR020847">
    <property type="entry name" value="AP_endonuclease_F1_BS"/>
</dbReference>
<evidence type="ECO:0000313" key="11">
    <source>
        <dbReference type="Proteomes" id="UP000546464"/>
    </source>
</evidence>
<feature type="binding site" evidence="7">
    <location>
        <position position="35"/>
    </location>
    <ligand>
        <name>Mg(2+)</name>
        <dbReference type="ChEBI" id="CHEBI:18420"/>
        <label>1</label>
    </ligand>
</feature>
<keyword evidence="3 7" id="KW-0479">Metal-binding</keyword>
<feature type="binding site" evidence="7">
    <location>
        <position position="245"/>
    </location>
    <ligand>
        <name>Mg(2+)</name>
        <dbReference type="ChEBI" id="CHEBI:18420"/>
        <label>1</label>
    </ligand>
</feature>
<proteinExistence type="inferred from homology"/>
<comment type="similarity">
    <text evidence="2">Belongs to the DNA repair enzymes AP/ExoA family.</text>
</comment>
<dbReference type="GO" id="GO:0003677">
    <property type="term" value="F:DNA binding"/>
    <property type="evidence" value="ECO:0007669"/>
    <property type="project" value="InterPro"/>
</dbReference>
<evidence type="ECO:0000256" key="4">
    <source>
        <dbReference type="ARBA" id="ARBA00022801"/>
    </source>
</evidence>
<dbReference type="PROSITE" id="PS00728">
    <property type="entry name" value="AP_NUCLEASE_F1_3"/>
    <property type="match status" value="1"/>
</dbReference>
<dbReference type="GO" id="GO:0008311">
    <property type="term" value="F:double-stranded DNA 3'-5' DNA exonuclease activity"/>
    <property type="evidence" value="ECO:0007669"/>
    <property type="project" value="UniProtKB-EC"/>
</dbReference>
<dbReference type="PROSITE" id="PS00727">
    <property type="entry name" value="AP_NUCLEASE_F1_2"/>
    <property type="match status" value="1"/>
</dbReference>
<reference evidence="10 11" key="1">
    <citation type="submission" date="2020-07" db="EMBL/GenBank/DDBJ databases">
        <authorList>
            <person name="Feng X."/>
        </authorList>
    </citation>
    <scope>NUCLEOTIDE SEQUENCE [LARGE SCALE GENOMIC DNA]</scope>
    <source>
        <strain evidence="10 11">JCM31066</strain>
    </source>
</reference>
<feature type="site" description="Transition state stabilizer" evidence="8">
    <location>
        <position position="149"/>
    </location>
</feature>
<comment type="caution">
    <text evidence="10">The sequence shown here is derived from an EMBL/GenBank/DDBJ whole genome shotgun (WGS) entry which is preliminary data.</text>
</comment>
<evidence type="ECO:0000256" key="5">
    <source>
        <dbReference type="ARBA" id="ARBA00022842"/>
    </source>
</evidence>
<evidence type="ECO:0000259" key="9">
    <source>
        <dbReference type="Pfam" id="PF03372"/>
    </source>
</evidence>
<dbReference type="InterPro" id="IPR005135">
    <property type="entry name" value="Endo/exonuclease/phosphatase"/>
</dbReference>
<dbReference type="GO" id="GO:0008081">
    <property type="term" value="F:phosphoric diester hydrolase activity"/>
    <property type="evidence" value="ECO:0007669"/>
    <property type="project" value="TreeGrafter"/>
</dbReference>
<dbReference type="PANTHER" id="PTHR22748">
    <property type="entry name" value="AP ENDONUCLEASE"/>
    <property type="match status" value="1"/>
</dbReference>
<dbReference type="PROSITE" id="PS51435">
    <property type="entry name" value="AP_NUCLEASE_F1_4"/>
    <property type="match status" value="1"/>
</dbReference>
<dbReference type="InterPro" id="IPR036691">
    <property type="entry name" value="Endo/exonu/phosph_ase_sf"/>
</dbReference>
<dbReference type="SUPFAM" id="SSF56219">
    <property type="entry name" value="DNase I-like"/>
    <property type="match status" value="1"/>
</dbReference>
<dbReference type="Pfam" id="PF03372">
    <property type="entry name" value="Exo_endo_phos"/>
    <property type="match status" value="1"/>
</dbReference>
<dbReference type="PROSITE" id="PS00726">
    <property type="entry name" value="AP_NUCLEASE_F1_1"/>
    <property type="match status" value="1"/>
</dbReference>
<dbReference type="GO" id="GO:0006284">
    <property type="term" value="P:base-excision repair"/>
    <property type="evidence" value="ECO:0007669"/>
    <property type="project" value="TreeGrafter"/>
</dbReference>
<evidence type="ECO:0000256" key="8">
    <source>
        <dbReference type="PIRSR" id="PIRSR604808-3"/>
    </source>
</evidence>
<evidence type="ECO:0000256" key="3">
    <source>
        <dbReference type="ARBA" id="ARBA00022723"/>
    </source>
</evidence>
<feature type="active site" evidence="6">
    <location>
        <position position="107"/>
    </location>
</feature>
<feature type="active site" description="Proton donor/acceptor" evidence="6">
    <location>
        <position position="147"/>
    </location>
</feature>
<evidence type="ECO:0000256" key="6">
    <source>
        <dbReference type="PIRSR" id="PIRSR604808-1"/>
    </source>
</evidence>
<dbReference type="NCBIfam" id="TIGR00195">
    <property type="entry name" value="exoDNase_III"/>
    <property type="match status" value="1"/>
</dbReference>
<dbReference type="AlphaFoldDB" id="A0A842HF99"/>
<dbReference type="InterPro" id="IPR004808">
    <property type="entry name" value="AP_endonuc_1"/>
</dbReference>
<dbReference type="NCBIfam" id="TIGR00633">
    <property type="entry name" value="xth"/>
    <property type="match status" value="1"/>
</dbReference>
<feature type="site" description="Interaction with DNA substrate" evidence="8">
    <location>
        <position position="245"/>
    </location>
</feature>
<evidence type="ECO:0000313" key="10">
    <source>
        <dbReference type="EMBL" id="MBC2595203.1"/>
    </source>
</evidence>